<proteinExistence type="predicted"/>
<accession>A0AA36G5T9</accession>
<feature type="non-terminal residue" evidence="2">
    <location>
        <position position="1"/>
    </location>
</feature>
<feature type="compositionally biased region" description="Basic and acidic residues" evidence="1">
    <location>
        <begin position="43"/>
        <end position="52"/>
    </location>
</feature>
<gene>
    <name evidence="2" type="ORF">MSPICULIGERA_LOCUS12246</name>
</gene>
<feature type="compositionally biased region" description="Basic and acidic residues" evidence="1">
    <location>
        <begin position="154"/>
        <end position="181"/>
    </location>
</feature>
<feature type="compositionally biased region" description="Pro residues" evidence="1">
    <location>
        <begin position="277"/>
        <end position="289"/>
    </location>
</feature>
<comment type="caution">
    <text evidence="2">The sequence shown here is derived from an EMBL/GenBank/DDBJ whole genome shotgun (WGS) entry which is preliminary data.</text>
</comment>
<feature type="compositionally biased region" description="Low complexity" evidence="1">
    <location>
        <begin position="530"/>
        <end position="542"/>
    </location>
</feature>
<keyword evidence="3" id="KW-1185">Reference proteome</keyword>
<feature type="region of interest" description="Disordered" evidence="1">
    <location>
        <begin position="1"/>
        <end position="181"/>
    </location>
</feature>
<feature type="region of interest" description="Disordered" evidence="1">
    <location>
        <begin position="530"/>
        <end position="574"/>
    </location>
</feature>
<organism evidence="2 3">
    <name type="scientific">Mesorhabditis spiculigera</name>
    <dbReference type="NCBI Taxonomy" id="96644"/>
    <lineage>
        <taxon>Eukaryota</taxon>
        <taxon>Metazoa</taxon>
        <taxon>Ecdysozoa</taxon>
        <taxon>Nematoda</taxon>
        <taxon>Chromadorea</taxon>
        <taxon>Rhabditida</taxon>
        <taxon>Rhabditina</taxon>
        <taxon>Rhabditomorpha</taxon>
        <taxon>Rhabditoidea</taxon>
        <taxon>Rhabditidae</taxon>
        <taxon>Mesorhabditinae</taxon>
        <taxon>Mesorhabditis</taxon>
    </lineage>
</organism>
<evidence type="ECO:0000313" key="3">
    <source>
        <dbReference type="Proteomes" id="UP001177023"/>
    </source>
</evidence>
<name>A0AA36G5T9_9BILA</name>
<feature type="compositionally biased region" description="Acidic residues" evidence="1">
    <location>
        <begin position="885"/>
        <end position="898"/>
    </location>
</feature>
<feature type="compositionally biased region" description="Acidic residues" evidence="1">
    <location>
        <begin position="543"/>
        <end position="552"/>
    </location>
</feature>
<feature type="compositionally biased region" description="Low complexity" evidence="1">
    <location>
        <begin position="344"/>
        <end position="360"/>
    </location>
</feature>
<feature type="region of interest" description="Disordered" evidence="1">
    <location>
        <begin position="880"/>
        <end position="911"/>
    </location>
</feature>
<feature type="compositionally biased region" description="Polar residues" evidence="1">
    <location>
        <begin position="264"/>
        <end position="274"/>
    </location>
</feature>
<feature type="region of interest" description="Disordered" evidence="1">
    <location>
        <begin position="329"/>
        <end position="441"/>
    </location>
</feature>
<feature type="compositionally biased region" description="Polar residues" evidence="1">
    <location>
        <begin position="421"/>
        <end position="439"/>
    </location>
</feature>
<evidence type="ECO:0000256" key="1">
    <source>
        <dbReference type="SAM" id="MobiDB-lite"/>
    </source>
</evidence>
<feature type="region of interest" description="Disordered" evidence="1">
    <location>
        <begin position="215"/>
        <end position="299"/>
    </location>
</feature>
<dbReference type="EMBL" id="CATQJA010002625">
    <property type="protein sequence ID" value="CAJ0573902.1"/>
    <property type="molecule type" value="Genomic_DNA"/>
</dbReference>
<reference evidence="2" key="1">
    <citation type="submission" date="2023-06" db="EMBL/GenBank/DDBJ databases">
        <authorList>
            <person name="Delattre M."/>
        </authorList>
    </citation>
    <scope>NUCLEOTIDE SEQUENCE</scope>
    <source>
        <strain evidence="2">AF72</strain>
    </source>
</reference>
<evidence type="ECO:0000313" key="2">
    <source>
        <dbReference type="EMBL" id="CAJ0573902.1"/>
    </source>
</evidence>
<protein>
    <submittedName>
        <fullName evidence="2">Uncharacterized protein</fullName>
    </submittedName>
</protein>
<feature type="compositionally biased region" description="Pro residues" evidence="1">
    <location>
        <begin position="395"/>
        <end position="404"/>
    </location>
</feature>
<feature type="compositionally biased region" description="Polar residues" evidence="1">
    <location>
        <begin position="57"/>
        <end position="67"/>
    </location>
</feature>
<sequence>MRTRRGTETTGAPDSPSKHASKSEGTPTRTRRTTQNSEVDADVDIKDVKPIIKAEQSAATSDTQSPASRRVQRTPRHGSPPKELAVQSPRRQRNISENRPAVENMESNLKAAKNVVEKPIKEKSPMKSPARQRNDSTTESLASERSARKRRRPAGFDDYVHFDMHKGTRDRQSESQEDNVKIAEEMVEAFEAEVVVDDLEYSEEQTIETIEEISVSAAPVPLPPIPRGFPANQRNIPDLENRPGPSGQAQRAYRVPPPRKPNQAPMSSRPQQHPQIRAPPPRNSQPPPRVPRDATMFSGRPGEILVDMDVAMGESVDVVATSPVPKKAVVINKRGPRDQLPEYSRTAAQSSSSQPPRAAPMLVAGPPRISAATFPKPPAGSQMLQTSVGSKATARPPPTRPVPPRQEQASSPPPRTRPHTVGSQNASSSRATPQRTTQGEEIEEKLIVEINNQPIILEKLVISDDDGPREVYGMYTENGKLIGFGDLDDAGEFVQEIDLDDAGDALQIVEDDMPVGDALKADLKKERTAGEASAAANAAENAENGDNDEDEGPPCLEPEVAEAEPPPVPAADAHFDEDLGYQVPGEMMGEDGFVEDDDMNYAEDDENAMGNENDVRTVEFNFLDKNNICCGLCGDIVPEELLMTEHLPNVHPDVLGEGAQDLEEIPYDTWLRDKILSEKRSMESGFRTANPYASYMSRTVKKISQVRVEKLGRRVPVTLVDKLHARCGLCGSILSLNKKFEIMHLVRHFNAWHPTVHRCAGTWQSKAPQPGNGKPLSLQDFAVVDAAMDAIDGLQCIWCGMFMSKSSLAMHFHEVHAEDIEVPNCRLCIEELVVNARLRETYMEDFEVTMPDEKHYECRKFNIKAKSEDKLNRAINKKLSQQAGEFDEEDEEEEEDEEAKPQMNSRMQYGRRNKPKRTFVMPAYRQTHPSPDSEFVEALTDTQWRCRKCGFIIMAAVMSAGAILHYKKCHPDEQEKLRYELCKVRLEHISDGCMEFIHSQLIECLMCHISFALHRPYNMCRAIRHLQKKHPEMMPETQQGRQPGYSLANVEVPAQNDHVENCMLLSVQVDAQVQAQFQNQEKLHRNPAEEEDEDEGLLSEADISRLRMMTHEHFTEIRIIGSDLVQLWHNGNIVGQHSLAEVLRYRNGGLQNDGPMHVEEYAAEEYAVEEEVISVDEMMKPSTSEEVIELDEAEYFDDPEAPVPHEEGALFRRLYEEAKYNELQTNRRLRGAPPGYQRRVVQMAEDDYRVLEYFVPDGSYEMLVSQPKLQKNA</sequence>
<dbReference type="Proteomes" id="UP001177023">
    <property type="component" value="Unassembled WGS sequence"/>
</dbReference>
<dbReference type="AlphaFoldDB" id="A0AA36G5T9"/>
<feature type="compositionally biased region" description="Polar residues" evidence="1">
    <location>
        <begin position="23"/>
        <end position="38"/>
    </location>
</feature>
<feature type="compositionally biased region" description="Basic and acidic residues" evidence="1">
    <location>
        <begin position="115"/>
        <end position="125"/>
    </location>
</feature>